<name>A0A0C2WPH2_SERVB</name>
<dbReference type="InterPro" id="IPR027417">
    <property type="entry name" value="P-loop_NTPase"/>
</dbReference>
<dbReference type="Gene3D" id="3.40.50.300">
    <property type="entry name" value="P-loop containing nucleotide triphosphate hydrolases"/>
    <property type="match status" value="1"/>
</dbReference>
<organism evidence="1 2">
    <name type="scientific">Serendipita vermifera MAFF 305830</name>
    <dbReference type="NCBI Taxonomy" id="933852"/>
    <lineage>
        <taxon>Eukaryota</taxon>
        <taxon>Fungi</taxon>
        <taxon>Dikarya</taxon>
        <taxon>Basidiomycota</taxon>
        <taxon>Agaricomycotina</taxon>
        <taxon>Agaricomycetes</taxon>
        <taxon>Sebacinales</taxon>
        <taxon>Serendipitaceae</taxon>
        <taxon>Serendipita</taxon>
    </lineage>
</organism>
<dbReference type="OrthoDB" id="630895at2759"/>
<feature type="non-terminal residue" evidence="1">
    <location>
        <position position="384"/>
    </location>
</feature>
<reference evidence="1 2" key="1">
    <citation type="submission" date="2014-04" db="EMBL/GenBank/DDBJ databases">
        <authorList>
            <consortium name="DOE Joint Genome Institute"/>
            <person name="Kuo A."/>
            <person name="Zuccaro A."/>
            <person name="Kohler A."/>
            <person name="Nagy L.G."/>
            <person name="Floudas D."/>
            <person name="Copeland A."/>
            <person name="Barry K.W."/>
            <person name="Cichocki N."/>
            <person name="Veneault-Fourrey C."/>
            <person name="LaButti K."/>
            <person name="Lindquist E.A."/>
            <person name="Lipzen A."/>
            <person name="Lundell T."/>
            <person name="Morin E."/>
            <person name="Murat C."/>
            <person name="Sun H."/>
            <person name="Tunlid A."/>
            <person name="Henrissat B."/>
            <person name="Grigoriev I.V."/>
            <person name="Hibbett D.S."/>
            <person name="Martin F."/>
            <person name="Nordberg H.P."/>
            <person name="Cantor M.N."/>
            <person name="Hua S.X."/>
        </authorList>
    </citation>
    <scope>NUCLEOTIDE SEQUENCE [LARGE SCALE GENOMIC DNA]</scope>
    <source>
        <strain evidence="1 2">MAFF 305830</strain>
    </source>
</reference>
<evidence type="ECO:0000313" key="1">
    <source>
        <dbReference type="EMBL" id="KIM19557.1"/>
    </source>
</evidence>
<evidence type="ECO:0008006" key="3">
    <source>
        <dbReference type="Google" id="ProtNLM"/>
    </source>
</evidence>
<dbReference type="HOGENOM" id="CLU_000288_125_0_1"/>
<dbReference type="STRING" id="933852.A0A0C2WPH2"/>
<evidence type="ECO:0000313" key="2">
    <source>
        <dbReference type="Proteomes" id="UP000054097"/>
    </source>
</evidence>
<sequence length="384" mass="43282">MGGCGKTQLVRKFIENHGDLFSTVFFVDGSSEETLKNDLIHHVRSLGGAQSQMSFQESMKFLSLPSMGSERLLVIDNADDPKVEISRFLPKWKRGTVILTSRNATHGQLGPFSHLKLDVMDKDESIELLTRGAGVIDFSGQDCESAAAVSEELGYLPIALVQAASYIFRTECSAAEYISLLRTSRERVLSDPATSQVDMRYTTVFAAFDASYNILPSNSQQMLHLLSFFYRQKFPIESISLDADNKFSFDIDYLDRGDEYERGRECLKEIFYSRGKWDPAEVNSIIASLRSHSLVTVVPTGGVRLLQMHSLVHEWARLIIPRNAIVRFQDAAVRLLCCNAQNANYSMMQYLLVHVHALFSTWERLHVNDMACLSFILMEAGDYS</sequence>
<dbReference type="SUPFAM" id="SSF52540">
    <property type="entry name" value="P-loop containing nucleoside triphosphate hydrolases"/>
    <property type="match status" value="1"/>
</dbReference>
<gene>
    <name evidence="1" type="ORF">M408DRAFT_58291</name>
</gene>
<dbReference type="Proteomes" id="UP000054097">
    <property type="component" value="Unassembled WGS sequence"/>
</dbReference>
<protein>
    <recommendedName>
        <fullName evidence="3">NB-ARC domain-containing protein</fullName>
    </recommendedName>
</protein>
<dbReference type="EMBL" id="KN824626">
    <property type="protein sequence ID" value="KIM19557.1"/>
    <property type="molecule type" value="Genomic_DNA"/>
</dbReference>
<proteinExistence type="predicted"/>
<accession>A0A0C2WPH2</accession>
<keyword evidence="2" id="KW-1185">Reference proteome</keyword>
<dbReference type="AlphaFoldDB" id="A0A0C2WPH2"/>
<dbReference type="PANTHER" id="PTHR22845">
    <property type="entry name" value="APOPTOTIC PROTEASE-ACTIVATING FACTOR 1"/>
    <property type="match status" value="1"/>
</dbReference>
<reference evidence="2" key="2">
    <citation type="submission" date="2015-01" db="EMBL/GenBank/DDBJ databases">
        <title>Evolutionary Origins and Diversification of the Mycorrhizal Mutualists.</title>
        <authorList>
            <consortium name="DOE Joint Genome Institute"/>
            <consortium name="Mycorrhizal Genomics Consortium"/>
            <person name="Kohler A."/>
            <person name="Kuo A."/>
            <person name="Nagy L.G."/>
            <person name="Floudas D."/>
            <person name="Copeland A."/>
            <person name="Barry K.W."/>
            <person name="Cichocki N."/>
            <person name="Veneault-Fourrey C."/>
            <person name="LaButti K."/>
            <person name="Lindquist E.A."/>
            <person name="Lipzen A."/>
            <person name="Lundell T."/>
            <person name="Morin E."/>
            <person name="Murat C."/>
            <person name="Riley R."/>
            <person name="Ohm R."/>
            <person name="Sun H."/>
            <person name="Tunlid A."/>
            <person name="Henrissat B."/>
            <person name="Grigoriev I.V."/>
            <person name="Hibbett D.S."/>
            <person name="Martin F."/>
        </authorList>
    </citation>
    <scope>NUCLEOTIDE SEQUENCE [LARGE SCALE GENOMIC DNA]</scope>
    <source>
        <strain evidence="2">MAFF 305830</strain>
    </source>
</reference>
<dbReference type="PANTHER" id="PTHR22845:SF5">
    <property type="entry name" value="APOPTOTIC PROTEASE-ACTIVATING FACTOR 1"/>
    <property type="match status" value="1"/>
</dbReference>